<name>Q0AQ31_MARMM</name>
<dbReference type="RefSeq" id="WP_011643253.1">
    <property type="nucleotide sequence ID" value="NC_008347.1"/>
</dbReference>
<evidence type="ECO:0000256" key="1">
    <source>
        <dbReference type="SAM" id="Phobius"/>
    </source>
</evidence>
<evidence type="ECO:0000313" key="2">
    <source>
        <dbReference type="EMBL" id="ABI65606.1"/>
    </source>
</evidence>
<dbReference type="EMBL" id="CP000449">
    <property type="protein sequence ID" value="ABI65606.1"/>
    <property type="molecule type" value="Genomic_DNA"/>
</dbReference>
<reference evidence="2 3" key="1">
    <citation type="submission" date="2006-08" db="EMBL/GenBank/DDBJ databases">
        <title>Complete sequence of Maricaulis maris MCS10.</title>
        <authorList>
            <consortium name="US DOE Joint Genome Institute"/>
            <person name="Copeland A."/>
            <person name="Lucas S."/>
            <person name="Lapidus A."/>
            <person name="Barry K."/>
            <person name="Detter J.C."/>
            <person name="Glavina del Rio T."/>
            <person name="Hammon N."/>
            <person name="Israni S."/>
            <person name="Dalin E."/>
            <person name="Tice H."/>
            <person name="Pitluck S."/>
            <person name="Saunders E."/>
            <person name="Brettin T."/>
            <person name="Bruce D."/>
            <person name="Han C."/>
            <person name="Tapia R."/>
            <person name="Gilna P."/>
            <person name="Schmutz J."/>
            <person name="Larimer F."/>
            <person name="Land M."/>
            <person name="Hauser L."/>
            <person name="Kyrpides N."/>
            <person name="Mikhailova N."/>
            <person name="Viollier P."/>
            <person name="Stephens C."/>
            <person name="Richardson P."/>
        </authorList>
    </citation>
    <scope>NUCLEOTIDE SEQUENCE [LARGE SCALE GENOMIC DNA]</scope>
    <source>
        <strain evidence="2 3">MCS10</strain>
    </source>
</reference>
<dbReference type="KEGG" id="mmr:Mmar10_1314"/>
<dbReference type="Proteomes" id="UP000001964">
    <property type="component" value="Chromosome"/>
</dbReference>
<keyword evidence="3" id="KW-1185">Reference proteome</keyword>
<dbReference type="AlphaFoldDB" id="Q0AQ31"/>
<keyword evidence="1" id="KW-1133">Transmembrane helix</keyword>
<keyword evidence="1" id="KW-0812">Transmembrane</keyword>
<dbReference type="STRING" id="394221.Mmar10_1314"/>
<keyword evidence="1" id="KW-0472">Membrane</keyword>
<feature type="transmembrane region" description="Helical" evidence="1">
    <location>
        <begin position="12"/>
        <end position="31"/>
    </location>
</feature>
<gene>
    <name evidence="2" type="ordered locus">Mmar10_1314</name>
</gene>
<protein>
    <submittedName>
        <fullName evidence="2">Uncharacterized protein</fullName>
    </submittedName>
</protein>
<evidence type="ECO:0000313" key="3">
    <source>
        <dbReference type="Proteomes" id="UP000001964"/>
    </source>
</evidence>
<sequence length="200" mass="22267" precursor="true">MKRLLRIVWQGLLPVWGLLVLCALAGQWLYFEVLWQPNFSFERRADELGQVMSPSGLLSLRARTVTNGIVRDGETSWSDPVSVLTLVADDTEHPVAYMSVAANDELLPLEQDERLDIAWLDEDRAIVTYCGVRLGSMINAITLRTDPESISSPVRLNVEIEFNRRDGCELAPPPGLMYPGRSGDAILYGQTGTTSSEEDE</sequence>
<organism evidence="2 3">
    <name type="scientific">Maricaulis maris (strain MCS10)</name>
    <name type="common">Caulobacter maris</name>
    <dbReference type="NCBI Taxonomy" id="394221"/>
    <lineage>
        <taxon>Bacteria</taxon>
        <taxon>Pseudomonadati</taxon>
        <taxon>Pseudomonadota</taxon>
        <taxon>Alphaproteobacteria</taxon>
        <taxon>Maricaulales</taxon>
        <taxon>Maricaulaceae</taxon>
        <taxon>Maricaulis</taxon>
    </lineage>
</organism>
<dbReference type="HOGENOM" id="CLU_1364860_0_0_5"/>
<proteinExistence type="predicted"/>
<accession>Q0AQ31</accession>